<evidence type="ECO:0000256" key="9">
    <source>
        <dbReference type="ARBA" id="ARBA00022842"/>
    </source>
</evidence>
<keyword evidence="7" id="KW-0269">Exonuclease</keyword>
<evidence type="ECO:0000259" key="18">
    <source>
        <dbReference type="PROSITE" id="PS51198"/>
    </source>
</evidence>
<keyword evidence="10" id="KW-0238">DNA-binding</keyword>
<comment type="caution">
    <text evidence="20">The sequence shown here is derived from an EMBL/GenBank/DDBJ whole genome shotgun (WGS) entry which is preliminary data.</text>
</comment>
<dbReference type="InterPro" id="IPR004586">
    <property type="entry name" value="RecB"/>
</dbReference>
<keyword evidence="12" id="KW-0413">Isomerase</keyword>
<feature type="domain" description="UvrD-like helicase C-terminal" evidence="19">
    <location>
        <begin position="424"/>
        <end position="696"/>
    </location>
</feature>
<evidence type="ECO:0000256" key="17">
    <source>
        <dbReference type="SAM" id="MobiDB-lite"/>
    </source>
</evidence>
<evidence type="ECO:0000313" key="20">
    <source>
        <dbReference type="EMBL" id="RCK74444.1"/>
    </source>
</evidence>
<dbReference type="Gene3D" id="3.90.320.10">
    <property type="match status" value="1"/>
</dbReference>
<dbReference type="Pfam" id="PF12705">
    <property type="entry name" value="PDDEXK_1"/>
    <property type="match status" value="1"/>
</dbReference>
<evidence type="ECO:0000256" key="13">
    <source>
        <dbReference type="ARBA" id="ARBA00034617"/>
    </source>
</evidence>
<sequence>MKGGHRVLEASAGTGKTTAIIDQALSLLLDEGVPVDQLLIVTFTEKAASELRRRLREGLDEAKLSSPARRARCQAALQALDRATVSTIHQFCFAILREYAFEAGELFDQPVVEADGSFADLFDRYRRGDLPARVLASEEPMARGRALYENRFFETTVAGACAFYHPEICRLVPDPDRPFDPTPWCRELANDLAGVAQVKRPSGSQAKLQAACRWLQTLVAAGGDPASTIKNLRRAPAWNDLFNRDGLTINGWVGKALPDTPTPAALLRQKLERLAYQTRAADQGFLARMIADLAQYRRLWLRSQGKIDFREMLARASHALRRSPALVAALRRRFRAALVDEFQDTDPLQWEIFATLFARSDDHRLILVGDEKQAIYAFRGADVATFRRAIDDVRRLSGVEPEALSCNYRTAPRLVAAIDHLFAASDLLPGYARVTASPQNQRALVVEDQPDPHPLQIVVCREPTGAAARAEYARFVAREIGELLRAGAVFHDRTGARPLRASDIAVLVRGAADENAVQEALAAAGLPCAVGRPPALLQTREAREWGWLLDAIAAPHDQNAVKKALLTRFFAFPVEALERFAGLSPRSPLFRRLHAWGELARRGRWPAMGRAILEETGVLLRAAGEPDGETRVATLLDLARELALLADQEGLDLCGLSRRLRYLQEAPPPDGGGHLPLLVSSDRPKVQVMTVHAAKGLEFPVVFVGGWFTSFHAADQAKFSRYHPDPDVDWVPLAAGQGAGRDEVPPSWLVDLTWSERARQREAVEQQAEESRLFYVAMTRAIGRVYLPWMQATPERRVGPLAGWLRERLQRAVPSLATAVAAGLPVANPAAGDPPHCRIRAAADAEAPAAAAGPGAAAARTPAASSWPPLTPPPEELPPWPLFRLARASFTLLAYRLGRGSGAAPADPGLQALAAVDDDDREALGPGIEHLPGPEEVDGGDTVGEEAVGSGAGSFVMVTGRPDGVRPDLGAEPGTDRVAGWATAAAGAAKPAGTAPGEAGAAGPAGTAAPANDDLPGGARTGTLVHQTLETIDFAEVLAAATPEDLVQPTAPARDVLERMLRRFPPRRQPDPGDLGRLARLIWQTLRTPLPFLDGEPLAAMADRRHEVGFLLPAPGATSGEFLGMKVADGLLTGSIDVVVRHQGRYFLLDFKTTWSSSGSYAEEALATIMAEHHYHLQALIYAIALRRMLRSPLFGAAAGGLAGPAGAGYLFVRGLTGRPGSPGIFFHAFEEAELDTFERETLPRLLGASAPSGGMP</sequence>
<dbReference type="InterPro" id="IPR038726">
    <property type="entry name" value="PDDEXK_AddAB-type"/>
</dbReference>
<keyword evidence="9" id="KW-0460">Magnesium</keyword>
<feature type="binding site" evidence="16">
    <location>
        <begin position="10"/>
        <end position="17"/>
    </location>
    <ligand>
        <name>ATP</name>
        <dbReference type="ChEBI" id="CHEBI:30616"/>
    </ligand>
</feature>
<dbReference type="GO" id="GO:0043138">
    <property type="term" value="F:3'-5' DNA helicase activity"/>
    <property type="evidence" value="ECO:0007669"/>
    <property type="project" value="UniProtKB-EC"/>
</dbReference>
<accession>A0A367Z8P8</accession>
<evidence type="ECO:0000259" key="19">
    <source>
        <dbReference type="PROSITE" id="PS51217"/>
    </source>
</evidence>
<dbReference type="Proteomes" id="UP000252355">
    <property type="component" value="Unassembled WGS sequence"/>
</dbReference>
<evidence type="ECO:0000256" key="3">
    <source>
        <dbReference type="ARBA" id="ARBA00022741"/>
    </source>
</evidence>
<dbReference type="Pfam" id="PF00580">
    <property type="entry name" value="UvrD-helicase"/>
    <property type="match status" value="1"/>
</dbReference>
<dbReference type="InterPro" id="IPR011604">
    <property type="entry name" value="PDDEXK-like_dom_sf"/>
</dbReference>
<dbReference type="InterPro" id="IPR027417">
    <property type="entry name" value="P-loop_NTPase"/>
</dbReference>
<evidence type="ECO:0000256" key="6">
    <source>
        <dbReference type="ARBA" id="ARBA00022806"/>
    </source>
</evidence>
<dbReference type="GO" id="GO:0046872">
    <property type="term" value="F:metal ion binding"/>
    <property type="evidence" value="ECO:0007669"/>
    <property type="project" value="UniProtKB-KW"/>
</dbReference>
<dbReference type="Gene3D" id="3.40.50.300">
    <property type="entry name" value="P-loop containing nucleotide triphosphate hydrolases"/>
    <property type="match status" value="3"/>
</dbReference>
<dbReference type="PANTHER" id="PTHR11070:SF23">
    <property type="entry name" value="RECBCD ENZYME SUBUNIT RECB"/>
    <property type="match status" value="1"/>
</dbReference>
<feature type="compositionally biased region" description="Low complexity" evidence="17">
    <location>
        <begin position="848"/>
        <end position="868"/>
    </location>
</feature>
<dbReference type="InterPro" id="IPR014016">
    <property type="entry name" value="UvrD-like_ATP-bd"/>
</dbReference>
<feature type="region of interest" description="Disordered" evidence="17">
    <location>
        <begin position="989"/>
        <end position="1021"/>
    </location>
</feature>
<evidence type="ECO:0000256" key="2">
    <source>
        <dbReference type="ARBA" id="ARBA00022723"/>
    </source>
</evidence>
<name>A0A367Z8P8_9BACT</name>
<evidence type="ECO:0000256" key="4">
    <source>
        <dbReference type="ARBA" id="ARBA00022763"/>
    </source>
</evidence>
<evidence type="ECO:0000256" key="10">
    <source>
        <dbReference type="ARBA" id="ARBA00023125"/>
    </source>
</evidence>
<dbReference type="GO" id="GO:0009338">
    <property type="term" value="C:exodeoxyribonuclease V complex"/>
    <property type="evidence" value="ECO:0007669"/>
    <property type="project" value="TreeGrafter"/>
</dbReference>
<comment type="catalytic activity">
    <reaction evidence="15">
        <text>ATP + H2O = ADP + phosphate + H(+)</text>
        <dbReference type="Rhea" id="RHEA:13065"/>
        <dbReference type="ChEBI" id="CHEBI:15377"/>
        <dbReference type="ChEBI" id="CHEBI:15378"/>
        <dbReference type="ChEBI" id="CHEBI:30616"/>
        <dbReference type="ChEBI" id="CHEBI:43474"/>
        <dbReference type="ChEBI" id="CHEBI:456216"/>
        <dbReference type="EC" id="5.6.2.4"/>
    </reaction>
</comment>
<keyword evidence="3 16" id="KW-0547">Nucleotide-binding</keyword>
<evidence type="ECO:0000256" key="15">
    <source>
        <dbReference type="ARBA" id="ARBA00048988"/>
    </source>
</evidence>
<keyword evidence="8 16" id="KW-0067">ATP-binding</keyword>
<feature type="domain" description="UvrD-like helicase ATP-binding" evidence="18">
    <location>
        <begin position="1"/>
        <end position="411"/>
    </location>
</feature>
<dbReference type="GO" id="GO:0000725">
    <property type="term" value="P:recombinational repair"/>
    <property type="evidence" value="ECO:0007669"/>
    <property type="project" value="TreeGrafter"/>
</dbReference>
<feature type="region of interest" description="Disordered" evidence="17">
    <location>
        <begin position="848"/>
        <end position="869"/>
    </location>
</feature>
<comment type="catalytic activity">
    <reaction evidence="13">
        <text>Couples ATP hydrolysis with the unwinding of duplex DNA by translocating in the 3'-5' direction.</text>
        <dbReference type="EC" id="5.6.2.4"/>
    </reaction>
</comment>
<dbReference type="PANTHER" id="PTHR11070">
    <property type="entry name" value="UVRD / RECB / PCRA DNA HELICASE FAMILY MEMBER"/>
    <property type="match status" value="1"/>
</dbReference>
<evidence type="ECO:0000256" key="14">
    <source>
        <dbReference type="ARBA" id="ARBA00034808"/>
    </source>
</evidence>
<dbReference type="EMBL" id="QOQW01000045">
    <property type="protein sequence ID" value="RCK74444.1"/>
    <property type="molecule type" value="Genomic_DNA"/>
</dbReference>
<proteinExistence type="inferred from homology"/>
<feature type="compositionally biased region" description="Low complexity" evidence="17">
    <location>
        <begin position="989"/>
        <end position="1011"/>
    </location>
</feature>
<dbReference type="GO" id="GO:0005829">
    <property type="term" value="C:cytosol"/>
    <property type="evidence" value="ECO:0007669"/>
    <property type="project" value="TreeGrafter"/>
</dbReference>
<keyword evidence="6 16" id="KW-0347">Helicase</keyword>
<dbReference type="GO" id="GO:0003677">
    <property type="term" value="F:DNA binding"/>
    <property type="evidence" value="ECO:0007669"/>
    <property type="project" value="UniProtKB-KW"/>
</dbReference>
<dbReference type="EC" id="5.6.2.4" evidence="14"/>
<keyword evidence="5 16" id="KW-0378">Hydrolase</keyword>
<organism evidence="20 21">
    <name type="scientific">Candidatus Ozemobacter sibiricus</name>
    <dbReference type="NCBI Taxonomy" id="2268124"/>
    <lineage>
        <taxon>Bacteria</taxon>
        <taxon>Candidatus Ozemobacteria</taxon>
        <taxon>Candidatus Ozemobacterales</taxon>
        <taxon>Candidatus Ozemobacteraceae</taxon>
        <taxon>Candidatus Ozemobacter</taxon>
    </lineage>
</organism>
<dbReference type="InterPro" id="IPR014017">
    <property type="entry name" value="DNA_helicase_UvrD-like_C"/>
</dbReference>
<dbReference type="GO" id="GO:0008854">
    <property type="term" value="F:exodeoxyribonuclease V activity"/>
    <property type="evidence" value="ECO:0007669"/>
    <property type="project" value="InterPro"/>
</dbReference>
<reference evidence="20 21" key="1">
    <citation type="submission" date="2018-05" db="EMBL/GenBank/DDBJ databases">
        <title>A metagenomic window into the 2 km-deep terrestrial subsurface aquifer revealed taxonomically and functionally diverse microbial community comprising novel uncultured bacterial lineages.</title>
        <authorList>
            <person name="Kadnikov V.V."/>
            <person name="Mardanov A.V."/>
            <person name="Beletsky A.V."/>
            <person name="Banks D."/>
            <person name="Pimenov N.V."/>
            <person name="Frank Y.A."/>
            <person name="Karnachuk O.V."/>
            <person name="Ravin N.V."/>
        </authorList>
    </citation>
    <scope>NUCLEOTIDE SEQUENCE [LARGE SCALE GENOMIC DNA]</scope>
    <source>
        <strain evidence="20">BY5</strain>
    </source>
</reference>
<evidence type="ECO:0000256" key="1">
    <source>
        <dbReference type="ARBA" id="ARBA00022722"/>
    </source>
</evidence>
<evidence type="ECO:0000256" key="16">
    <source>
        <dbReference type="PROSITE-ProRule" id="PRU00560"/>
    </source>
</evidence>
<dbReference type="Gene3D" id="1.10.3170.10">
    <property type="entry name" value="Recbcd, chain B, domain 2"/>
    <property type="match status" value="1"/>
</dbReference>
<evidence type="ECO:0000313" key="21">
    <source>
        <dbReference type="Proteomes" id="UP000252355"/>
    </source>
</evidence>
<dbReference type="Pfam" id="PF13361">
    <property type="entry name" value="UvrD_C"/>
    <property type="match status" value="1"/>
</dbReference>
<dbReference type="InterPro" id="IPR000212">
    <property type="entry name" value="DNA_helicase_UvrD/REP"/>
</dbReference>
<evidence type="ECO:0000256" key="8">
    <source>
        <dbReference type="ARBA" id="ARBA00022840"/>
    </source>
</evidence>
<dbReference type="SUPFAM" id="SSF52980">
    <property type="entry name" value="Restriction endonuclease-like"/>
    <property type="match status" value="1"/>
</dbReference>
<dbReference type="PROSITE" id="PS51198">
    <property type="entry name" value="UVRD_HELICASE_ATP_BIND"/>
    <property type="match status" value="1"/>
</dbReference>
<dbReference type="CDD" id="cd22352">
    <property type="entry name" value="RecB_C-like"/>
    <property type="match status" value="1"/>
</dbReference>
<dbReference type="SUPFAM" id="SSF52540">
    <property type="entry name" value="P-loop containing nucleoside triphosphate hydrolases"/>
    <property type="match status" value="1"/>
</dbReference>
<dbReference type="HAMAP" id="MF_01485">
    <property type="entry name" value="RecB"/>
    <property type="match status" value="1"/>
</dbReference>
<dbReference type="GO" id="GO:0005524">
    <property type="term" value="F:ATP binding"/>
    <property type="evidence" value="ECO:0007669"/>
    <property type="project" value="UniProtKB-UniRule"/>
</dbReference>
<gene>
    <name evidence="20" type="ORF">OZSIB_1060</name>
</gene>
<evidence type="ECO:0000256" key="5">
    <source>
        <dbReference type="ARBA" id="ARBA00022801"/>
    </source>
</evidence>
<keyword evidence="1" id="KW-0540">Nuclease</keyword>
<evidence type="ECO:0000256" key="11">
    <source>
        <dbReference type="ARBA" id="ARBA00023204"/>
    </source>
</evidence>
<keyword evidence="11" id="KW-0234">DNA repair</keyword>
<dbReference type="InterPro" id="IPR011335">
    <property type="entry name" value="Restrct_endonuc-II-like"/>
</dbReference>
<evidence type="ECO:0000256" key="7">
    <source>
        <dbReference type="ARBA" id="ARBA00022839"/>
    </source>
</evidence>
<protein>
    <recommendedName>
        <fullName evidence="14">DNA 3'-5' helicase</fullName>
        <ecNumber evidence="14">5.6.2.4</ecNumber>
    </recommendedName>
</protein>
<evidence type="ECO:0000256" key="12">
    <source>
        <dbReference type="ARBA" id="ARBA00023235"/>
    </source>
</evidence>
<dbReference type="Gene3D" id="1.10.486.10">
    <property type="entry name" value="PCRA, domain 4"/>
    <property type="match status" value="1"/>
</dbReference>
<dbReference type="PROSITE" id="PS51217">
    <property type="entry name" value="UVRD_HELICASE_CTER"/>
    <property type="match status" value="1"/>
</dbReference>
<keyword evidence="2" id="KW-0479">Metal-binding</keyword>
<dbReference type="AlphaFoldDB" id="A0A367Z8P8"/>
<keyword evidence="4" id="KW-0227">DNA damage</keyword>